<reference evidence="3 4" key="1">
    <citation type="submission" date="2021-06" db="EMBL/GenBank/DDBJ databases">
        <authorList>
            <person name="Palmer J.M."/>
        </authorList>
    </citation>
    <scope>NUCLEOTIDE SEQUENCE [LARGE SCALE GENOMIC DNA]</scope>
    <source>
        <strain evidence="3 4">MEX-2019</strain>
        <tissue evidence="3">Muscle</tissue>
    </source>
</reference>
<feature type="region of interest" description="Disordered" evidence="1">
    <location>
        <begin position="68"/>
        <end position="88"/>
    </location>
</feature>
<evidence type="ECO:0000256" key="2">
    <source>
        <dbReference type="SAM" id="SignalP"/>
    </source>
</evidence>
<gene>
    <name evidence="3" type="ORF">CRENBAI_020949</name>
</gene>
<accession>A0AAV9RQ41</accession>
<evidence type="ECO:0000313" key="4">
    <source>
        <dbReference type="Proteomes" id="UP001311232"/>
    </source>
</evidence>
<keyword evidence="2" id="KW-0732">Signal</keyword>
<sequence>MDCNLAVVAHSVISLVLSLSGKRTNTVKPDDAWCWADSMECAEDFKDTQKTQKSGTEIGEAAKRLSSKCFAPPPNAERSSGSPPEEETFFLAEKTHRQSILIAFHPLLFSI</sequence>
<organism evidence="3 4">
    <name type="scientific">Crenichthys baileyi</name>
    <name type="common">White River springfish</name>
    <dbReference type="NCBI Taxonomy" id="28760"/>
    <lineage>
        <taxon>Eukaryota</taxon>
        <taxon>Metazoa</taxon>
        <taxon>Chordata</taxon>
        <taxon>Craniata</taxon>
        <taxon>Vertebrata</taxon>
        <taxon>Euteleostomi</taxon>
        <taxon>Actinopterygii</taxon>
        <taxon>Neopterygii</taxon>
        <taxon>Teleostei</taxon>
        <taxon>Neoteleostei</taxon>
        <taxon>Acanthomorphata</taxon>
        <taxon>Ovalentaria</taxon>
        <taxon>Atherinomorphae</taxon>
        <taxon>Cyprinodontiformes</taxon>
        <taxon>Goodeidae</taxon>
        <taxon>Crenichthys</taxon>
    </lineage>
</organism>
<proteinExistence type="predicted"/>
<name>A0AAV9RQ41_9TELE</name>
<evidence type="ECO:0000256" key="1">
    <source>
        <dbReference type="SAM" id="MobiDB-lite"/>
    </source>
</evidence>
<dbReference type="AlphaFoldDB" id="A0AAV9RQ41"/>
<comment type="caution">
    <text evidence="3">The sequence shown here is derived from an EMBL/GenBank/DDBJ whole genome shotgun (WGS) entry which is preliminary data.</text>
</comment>
<keyword evidence="4" id="KW-1185">Reference proteome</keyword>
<dbReference type="EMBL" id="JAHHUM010001497">
    <property type="protein sequence ID" value="KAK5611168.1"/>
    <property type="molecule type" value="Genomic_DNA"/>
</dbReference>
<evidence type="ECO:0000313" key="3">
    <source>
        <dbReference type="EMBL" id="KAK5611168.1"/>
    </source>
</evidence>
<feature type="signal peptide" evidence="2">
    <location>
        <begin position="1"/>
        <end position="18"/>
    </location>
</feature>
<feature type="chain" id="PRO_5043541483" evidence="2">
    <location>
        <begin position="19"/>
        <end position="111"/>
    </location>
</feature>
<protein>
    <submittedName>
        <fullName evidence="3">Uncharacterized protein</fullName>
    </submittedName>
</protein>
<dbReference type="Proteomes" id="UP001311232">
    <property type="component" value="Unassembled WGS sequence"/>
</dbReference>